<evidence type="ECO:0000259" key="1">
    <source>
        <dbReference type="PROSITE" id="PS50995"/>
    </source>
</evidence>
<dbReference type="Gene3D" id="1.10.10.10">
    <property type="entry name" value="Winged helix-like DNA-binding domain superfamily/Winged helix DNA-binding domain"/>
    <property type="match status" value="1"/>
</dbReference>
<dbReference type="InterPro" id="IPR036390">
    <property type="entry name" value="WH_DNA-bd_sf"/>
</dbReference>
<evidence type="ECO:0000313" key="3">
    <source>
        <dbReference type="Proteomes" id="UP000007472"/>
    </source>
</evidence>
<dbReference type="InterPro" id="IPR036388">
    <property type="entry name" value="WH-like_DNA-bd_sf"/>
</dbReference>
<reference evidence="2 3" key="1">
    <citation type="journal article" date="2011" name="J. Bacteriol.">
        <title>Genome sequence of Taylorella equigenitalis MCE9, the causative agent of contagious equine metritis.</title>
        <authorList>
            <person name="Hebert L."/>
            <person name="Moumen B."/>
            <person name="Duquesne F."/>
            <person name="Breuil M.F."/>
            <person name="Laugier C."/>
            <person name="Batto J.M."/>
            <person name="Renault P."/>
            <person name="Petry S."/>
        </authorList>
    </citation>
    <scope>NUCLEOTIDE SEQUENCE [LARGE SCALE GENOMIC DNA]</scope>
    <source>
        <strain evidence="2 3">MCE9</strain>
    </source>
</reference>
<dbReference type="Proteomes" id="UP000007472">
    <property type="component" value="Chromosome"/>
</dbReference>
<dbReference type="InterPro" id="IPR000835">
    <property type="entry name" value="HTH_MarR-typ"/>
</dbReference>
<organism evidence="2 3">
    <name type="scientific">Taylorella equigenitalis (strain MCE9)</name>
    <dbReference type="NCBI Taxonomy" id="937774"/>
    <lineage>
        <taxon>Bacteria</taxon>
        <taxon>Pseudomonadati</taxon>
        <taxon>Pseudomonadota</taxon>
        <taxon>Betaproteobacteria</taxon>
        <taxon>Burkholderiales</taxon>
        <taxon>Alcaligenaceae</taxon>
        <taxon>Taylorella</taxon>
    </lineage>
</organism>
<evidence type="ECO:0000313" key="2">
    <source>
        <dbReference type="EMBL" id="ADU92478.1"/>
    </source>
</evidence>
<dbReference type="PROSITE" id="PS50995">
    <property type="entry name" value="HTH_MARR_2"/>
    <property type="match status" value="1"/>
</dbReference>
<dbReference type="AlphaFoldDB" id="A0A654KJ21"/>
<dbReference type="GO" id="GO:0003700">
    <property type="term" value="F:DNA-binding transcription factor activity"/>
    <property type="evidence" value="ECO:0007669"/>
    <property type="project" value="InterPro"/>
</dbReference>
<proteinExistence type="predicted"/>
<sequence length="68" mass="7992">MVERGYIQRLRSPKDKRVIQVRLTHEGMHIVDSLIDEYEKGILDSFAILDEDDKYNLIHLLKKLGRGL</sequence>
<dbReference type="KEGG" id="teq:TEQUI_1566"/>
<dbReference type="EMBL" id="CP002456">
    <property type="protein sequence ID" value="ADU92478.1"/>
    <property type="molecule type" value="Genomic_DNA"/>
</dbReference>
<gene>
    <name evidence="2" type="ordered locus">TEQUI_1566</name>
</gene>
<dbReference type="SUPFAM" id="SSF46785">
    <property type="entry name" value="Winged helix' DNA-binding domain"/>
    <property type="match status" value="1"/>
</dbReference>
<feature type="domain" description="HTH marR-type" evidence="1">
    <location>
        <begin position="1"/>
        <end position="66"/>
    </location>
</feature>
<protein>
    <recommendedName>
        <fullName evidence="1">HTH marR-type domain-containing protein</fullName>
    </recommendedName>
</protein>
<name>A0A654KJ21_TAYEM</name>
<accession>A0A654KJ21</accession>